<dbReference type="PANTHER" id="PTHR28283:SF1">
    <property type="entry name" value="3',5'-CYCLIC-NUCLEOTIDE PHOSPHODIESTERASE 1"/>
    <property type="match status" value="1"/>
</dbReference>
<name>A0A0L0NUG0_CANAR</name>
<dbReference type="GO" id="GO:0004115">
    <property type="term" value="F:3',5'-cyclic-AMP phosphodiesterase activity"/>
    <property type="evidence" value="ECO:0007669"/>
    <property type="project" value="UniProtKB-UniRule"/>
</dbReference>
<dbReference type="VEuPathDB" id="FungiDB:QG37_06226"/>
<dbReference type="InterPro" id="IPR000396">
    <property type="entry name" value="Pdiesterase2"/>
</dbReference>
<keyword evidence="1" id="KW-0378">Hydrolase</keyword>
<dbReference type="GO" id="GO:0006198">
    <property type="term" value="P:cAMP catabolic process"/>
    <property type="evidence" value="ECO:0007669"/>
    <property type="project" value="UniProtKB-UniRule"/>
</dbReference>
<dbReference type="Gene3D" id="3.60.15.10">
    <property type="entry name" value="Ribonuclease Z/Hydroxyacylglutathione hydrolase-like"/>
    <property type="match status" value="1"/>
</dbReference>
<dbReference type="Pfam" id="PF02112">
    <property type="entry name" value="PDEase_II"/>
    <property type="match status" value="1"/>
</dbReference>
<comment type="caution">
    <text evidence="2">The sequence shown here is derived from an EMBL/GenBank/DDBJ whole genome shotgun (WGS) entry which is preliminary data.</text>
</comment>
<reference evidence="3" key="1">
    <citation type="journal article" date="2015" name="BMC Genomics">
        <title>Draft genome of a commonly misdiagnosed multidrug resistant pathogen Candida auris.</title>
        <authorList>
            <person name="Chatterjee S."/>
            <person name="Alampalli S.V."/>
            <person name="Nageshan R.K."/>
            <person name="Chettiar S.T."/>
            <person name="Joshi S."/>
            <person name="Tatu U.S."/>
        </authorList>
    </citation>
    <scope>NUCLEOTIDE SEQUENCE [LARGE SCALE GENOMIC DNA]</scope>
    <source>
        <strain evidence="3">6684</strain>
    </source>
</reference>
<dbReference type="CDD" id="cd07735">
    <property type="entry name" value="class_II_PDE_MBL-fold"/>
    <property type="match status" value="1"/>
</dbReference>
<accession>A0A0L0NUG0</accession>
<dbReference type="PRINTS" id="PR00388">
    <property type="entry name" value="PDIESTERASE2"/>
</dbReference>
<dbReference type="EMBL" id="LGST01000041">
    <property type="protein sequence ID" value="KND97811.1"/>
    <property type="molecule type" value="Genomic_DNA"/>
</dbReference>
<gene>
    <name evidence="2" type="ORF">QG37_06226</name>
</gene>
<dbReference type="VEuPathDB" id="FungiDB:CJJ09_005644"/>
<dbReference type="VEuPathDB" id="FungiDB:B9J08_002549"/>
<dbReference type="PIRSF" id="PIRSF000962">
    <property type="entry name" value="Cyc_nuc_PDEase"/>
    <property type="match status" value="1"/>
</dbReference>
<dbReference type="GO" id="GO:1902660">
    <property type="term" value="P:negative regulation of glucose mediated signaling pathway"/>
    <property type="evidence" value="ECO:0007669"/>
    <property type="project" value="TreeGrafter"/>
</dbReference>
<comment type="similarity">
    <text evidence="1">Belongs to the cyclic nucleotide phosphodiesterase class-II family.</text>
</comment>
<dbReference type="InterPro" id="IPR036866">
    <property type="entry name" value="RibonucZ/Hydroxyglut_hydro"/>
</dbReference>
<dbReference type="Proteomes" id="UP000037122">
    <property type="component" value="Unassembled WGS sequence"/>
</dbReference>
<organism evidence="2 3">
    <name type="scientific">Candidozyma auris</name>
    <name type="common">Yeast</name>
    <name type="synonym">Candida auris</name>
    <dbReference type="NCBI Taxonomy" id="498019"/>
    <lineage>
        <taxon>Eukaryota</taxon>
        <taxon>Fungi</taxon>
        <taxon>Dikarya</taxon>
        <taxon>Ascomycota</taxon>
        <taxon>Saccharomycotina</taxon>
        <taxon>Pichiomycetes</taxon>
        <taxon>Metschnikowiaceae</taxon>
        <taxon>Candidozyma</taxon>
    </lineage>
</organism>
<evidence type="ECO:0000256" key="1">
    <source>
        <dbReference type="PIRNR" id="PIRNR000962"/>
    </source>
</evidence>
<protein>
    <recommendedName>
        <fullName evidence="4">3',5'-cyclic-nucleotide phosphodiesterase</fullName>
    </recommendedName>
</protein>
<keyword evidence="1" id="KW-0114">cAMP</keyword>
<dbReference type="PANTHER" id="PTHR28283">
    <property type="entry name" value="3',5'-CYCLIC-NUCLEOTIDE PHOSPHODIESTERASE 1"/>
    <property type="match status" value="1"/>
</dbReference>
<dbReference type="VEuPathDB" id="FungiDB:CJI97_002094"/>
<dbReference type="AlphaFoldDB" id="A0A0L0NUG0"/>
<evidence type="ECO:0008006" key="4">
    <source>
        <dbReference type="Google" id="ProtNLM"/>
    </source>
</evidence>
<sequence>MSFDITFLGASGGPIEASTCSLLIKPHHFDYEQIKSAQESPLLQVDAGSGHLLLAELIADASSALRLLRLYEDANGLQEYLSLEPTNPFANVQGSPFLALKRILNCIPTILITHPHLDHIAALVLNSAERNFRDAQATVYGSLFTTQTLQSHVFNGKIWPNMVELGALMLAPVQANMPFTTNNGIYSITMFDLQHGNTYTDGHPVPYMSLAYLIQHNASRSKLLVFGDFEADVVLGKGLNRHIWEQIAPYVADGSLKASVVECSMCSQESCDELYGHLMPEHLIGELEVLRSYCRMKPTLKEFHVIVTHVKETPGGPDPRQKILKELGELASRSNLQVSFSMALSGISFTI</sequence>
<dbReference type="VEuPathDB" id="FungiDB:CJI96_0005103"/>
<evidence type="ECO:0000313" key="2">
    <source>
        <dbReference type="EMBL" id="KND97811.1"/>
    </source>
</evidence>
<dbReference type="GO" id="GO:0047555">
    <property type="term" value="F:3',5'-cyclic-GMP phosphodiesterase activity"/>
    <property type="evidence" value="ECO:0007669"/>
    <property type="project" value="TreeGrafter"/>
</dbReference>
<dbReference type="SUPFAM" id="SSF56281">
    <property type="entry name" value="Metallo-hydrolase/oxidoreductase"/>
    <property type="match status" value="1"/>
</dbReference>
<evidence type="ECO:0000313" key="3">
    <source>
        <dbReference type="Proteomes" id="UP000037122"/>
    </source>
</evidence>
<dbReference type="VEuPathDB" id="FungiDB:CJJ07_003072"/>
<proteinExistence type="inferred from homology"/>